<dbReference type="Pfam" id="PF25708">
    <property type="entry name" value="Phage_T7_Gp5_9"/>
    <property type="match status" value="1"/>
</dbReference>
<protein>
    <submittedName>
        <fullName evidence="2">Uncharacterized protein</fullName>
    </submittedName>
</protein>
<keyword evidence="1" id="KW-0472">Membrane</keyword>
<keyword evidence="1" id="KW-1133">Transmembrane helix</keyword>
<accession>A0A0F9FQC2</accession>
<gene>
    <name evidence="2" type="ORF">LCGC14_2003130</name>
</gene>
<reference evidence="2" key="1">
    <citation type="journal article" date="2015" name="Nature">
        <title>Complex archaea that bridge the gap between prokaryotes and eukaryotes.</title>
        <authorList>
            <person name="Spang A."/>
            <person name="Saw J.H."/>
            <person name="Jorgensen S.L."/>
            <person name="Zaremba-Niedzwiedzka K."/>
            <person name="Martijn J."/>
            <person name="Lind A.E."/>
            <person name="van Eijk R."/>
            <person name="Schleper C."/>
            <person name="Guy L."/>
            <person name="Ettema T.J."/>
        </authorList>
    </citation>
    <scope>NUCLEOTIDE SEQUENCE</scope>
</reference>
<evidence type="ECO:0000256" key="1">
    <source>
        <dbReference type="SAM" id="Phobius"/>
    </source>
</evidence>
<name>A0A0F9FQC2_9ZZZZ</name>
<proteinExistence type="predicted"/>
<evidence type="ECO:0000313" key="2">
    <source>
        <dbReference type="EMBL" id="KKL80601.1"/>
    </source>
</evidence>
<dbReference type="InterPro" id="IPR058007">
    <property type="entry name" value="Gp5.9"/>
</dbReference>
<keyword evidence="1" id="KW-0812">Transmembrane</keyword>
<organism evidence="2">
    <name type="scientific">marine sediment metagenome</name>
    <dbReference type="NCBI Taxonomy" id="412755"/>
    <lineage>
        <taxon>unclassified sequences</taxon>
        <taxon>metagenomes</taxon>
        <taxon>ecological metagenomes</taxon>
    </lineage>
</organism>
<sequence length="67" mass="7690">MLRSDNILQIENDRLKESDMILSALEAAGVDNWDGYDIAIGIMIVLHTSMLSCIAILVTQIWWRQER</sequence>
<comment type="caution">
    <text evidence="2">The sequence shown here is derived from an EMBL/GenBank/DDBJ whole genome shotgun (WGS) entry which is preliminary data.</text>
</comment>
<feature type="transmembrane region" description="Helical" evidence="1">
    <location>
        <begin position="38"/>
        <end position="63"/>
    </location>
</feature>
<dbReference type="EMBL" id="LAZR01022801">
    <property type="protein sequence ID" value="KKL80601.1"/>
    <property type="molecule type" value="Genomic_DNA"/>
</dbReference>
<dbReference type="AlphaFoldDB" id="A0A0F9FQC2"/>